<keyword evidence="4" id="KW-0326">Glycosidase</keyword>
<dbReference type="EMBL" id="CP042913">
    <property type="protein sequence ID" value="QEG36428.1"/>
    <property type="molecule type" value="Genomic_DNA"/>
</dbReference>
<dbReference type="InterPro" id="IPR001139">
    <property type="entry name" value="Glyco_hydro_30"/>
</dbReference>
<name>A0A5B9QBV2_9BACT</name>
<evidence type="ECO:0000313" key="8">
    <source>
        <dbReference type="Proteomes" id="UP000323917"/>
    </source>
</evidence>
<dbReference type="InterPro" id="IPR033453">
    <property type="entry name" value="Glyco_hydro_30_TIM-barrel"/>
</dbReference>
<dbReference type="AlphaFoldDB" id="A0A5B9QBV2"/>
<dbReference type="PANTHER" id="PTHR11069:SF23">
    <property type="entry name" value="LYSOSOMAL ACID GLUCOSYLCERAMIDASE"/>
    <property type="match status" value="1"/>
</dbReference>
<keyword evidence="2" id="KW-0732">Signal</keyword>
<evidence type="ECO:0000256" key="4">
    <source>
        <dbReference type="RuleBase" id="RU361188"/>
    </source>
</evidence>
<keyword evidence="8" id="KW-1185">Reference proteome</keyword>
<dbReference type="Pfam" id="PF02055">
    <property type="entry name" value="Glyco_hydro_30"/>
    <property type="match status" value="1"/>
</dbReference>
<dbReference type="GO" id="GO:0016020">
    <property type="term" value="C:membrane"/>
    <property type="evidence" value="ECO:0007669"/>
    <property type="project" value="GOC"/>
</dbReference>
<proteinExistence type="inferred from homology"/>
<dbReference type="Proteomes" id="UP000323917">
    <property type="component" value="Chromosome"/>
</dbReference>
<keyword evidence="3 4" id="KW-0378">Hydrolase</keyword>
<evidence type="ECO:0000256" key="1">
    <source>
        <dbReference type="ARBA" id="ARBA00005382"/>
    </source>
</evidence>
<evidence type="ECO:0000256" key="3">
    <source>
        <dbReference type="ARBA" id="ARBA00022801"/>
    </source>
</evidence>
<dbReference type="OrthoDB" id="9806701at2"/>
<feature type="domain" description="Glycosyl hydrolase family 30 beta sandwich" evidence="6">
    <location>
        <begin position="439"/>
        <end position="499"/>
    </location>
</feature>
<sequence>MSISSFWLCIVTILVGHQANLAPCHAKDSLQIKIFETSRAGAKLMERTHEHLSSANDSELPTIRIQKEQRFQKIFGFGGAFTESTAYVLNQLDSEKRKEVINSYFSPAGANYSLTRTHINSCDFSLDTYAYANTASDINLVDFSVEPDLDDLVPLIQDALAVPHAEFKIIASPWTAPPWMKDNNLWYGGSLKSEFYPTWALYFSKYIQEYEKLGIPIWSVTVENEPLGNGAQWESMIYTPATMADFIKNHLGPRFQEDGIDTKILIYDQNRDHLKQWVTEVFSDPEVAKFVYGTAVHWYSSTVEWYPEVLTEVHEAFPDKPLIETEGCIDAEIPHWQDDDWYWSKEATDWGYDWAPEEDKHLHPKYVPVYRYARDIIGGLNSWLSGWVDWNLVLDDKGGPNHAKNWCIAPVLVKPETKEVYYTPLYYVMAHFSKFIRPGAIRLGIDCEAKDLMVTACSNPNGSIAVVALNQTEKAVSYKLVCDNLHTTLTIPAEAIQTIVLD</sequence>
<comment type="similarity">
    <text evidence="1 4">Belongs to the glycosyl hydrolase 30 family.</text>
</comment>
<evidence type="ECO:0000259" key="6">
    <source>
        <dbReference type="Pfam" id="PF17189"/>
    </source>
</evidence>
<dbReference type="KEGG" id="bgok:Pr1d_37420"/>
<evidence type="ECO:0000256" key="2">
    <source>
        <dbReference type="ARBA" id="ARBA00022729"/>
    </source>
</evidence>
<dbReference type="PRINTS" id="PR00843">
    <property type="entry name" value="GLHYDRLASE30"/>
</dbReference>
<accession>A0A5B9QBV2</accession>
<organism evidence="7 8">
    <name type="scientific">Bythopirellula goksoeyrii</name>
    <dbReference type="NCBI Taxonomy" id="1400387"/>
    <lineage>
        <taxon>Bacteria</taxon>
        <taxon>Pseudomonadati</taxon>
        <taxon>Planctomycetota</taxon>
        <taxon>Planctomycetia</taxon>
        <taxon>Pirellulales</taxon>
        <taxon>Lacipirellulaceae</taxon>
        <taxon>Bythopirellula</taxon>
    </lineage>
</organism>
<reference evidence="7 8" key="1">
    <citation type="submission" date="2019-08" db="EMBL/GenBank/DDBJ databases">
        <title>Deep-cultivation of Planctomycetes and their phenomic and genomic characterization uncovers novel biology.</title>
        <authorList>
            <person name="Wiegand S."/>
            <person name="Jogler M."/>
            <person name="Boedeker C."/>
            <person name="Pinto D."/>
            <person name="Vollmers J."/>
            <person name="Rivas-Marin E."/>
            <person name="Kohn T."/>
            <person name="Peeters S.H."/>
            <person name="Heuer A."/>
            <person name="Rast P."/>
            <person name="Oberbeckmann S."/>
            <person name="Bunk B."/>
            <person name="Jeske O."/>
            <person name="Meyerdierks A."/>
            <person name="Storesund J.E."/>
            <person name="Kallscheuer N."/>
            <person name="Luecker S."/>
            <person name="Lage O.M."/>
            <person name="Pohl T."/>
            <person name="Merkel B.J."/>
            <person name="Hornburger P."/>
            <person name="Mueller R.-W."/>
            <person name="Bruemmer F."/>
            <person name="Labrenz M."/>
            <person name="Spormann A.M."/>
            <person name="Op den Camp H."/>
            <person name="Overmann J."/>
            <person name="Amann R."/>
            <person name="Jetten M.S.M."/>
            <person name="Mascher T."/>
            <person name="Medema M.H."/>
            <person name="Devos D.P."/>
            <person name="Kaster A.-K."/>
            <person name="Ovreas L."/>
            <person name="Rohde M."/>
            <person name="Galperin M.Y."/>
            <person name="Jogler C."/>
        </authorList>
    </citation>
    <scope>NUCLEOTIDE SEQUENCE [LARGE SCALE GENOMIC DNA]</scope>
    <source>
        <strain evidence="7 8">Pr1d</strain>
    </source>
</reference>
<dbReference type="GO" id="GO:0004348">
    <property type="term" value="F:glucosylceramidase activity"/>
    <property type="evidence" value="ECO:0007669"/>
    <property type="project" value="InterPro"/>
</dbReference>
<gene>
    <name evidence="7" type="ORF">Pr1d_37420</name>
</gene>
<evidence type="ECO:0000259" key="5">
    <source>
        <dbReference type="Pfam" id="PF02055"/>
    </source>
</evidence>
<dbReference type="InterPro" id="IPR033452">
    <property type="entry name" value="GH30_C"/>
</dbReference>
<dbReference type="InterPro" id="IPR017853">
    <property type="entry name" value="GH"/>
</dbReference>
<dbReference type="SUPFAM" id="SSF51445">
    <property type="entry name" value="(Trans)glycosidases"/>
    <property type="match status" value="1"/>
</dbReference>
<dbReference type="GO" id="GO:0006680">
    <property type="term" value="P:glucosylceramide catabolic process"/>
    <property type="evidence" value="ECO:0007669"/>
    <property type="project" value="TreeGrafter"/>
</dbReference>
<dbReference type="PANTHER" id="PTHR11069">
    <property type="entry name" value="GLUCOSYLCERAMIDASE"/>
    <property type="match status" value="1"/>
</dbReference>
<dbReference type="Pfam" id="PF17189">
    <property type="entry name" value="Glyco_hydro_30C"/>
    <property type="match status" value="1"/>
</dbReference>
<dbReference type="Gene3D" id="3.20.20.80">
    <property type="entry name" value="Glycosidases"/>
    <property type="match status" value="1"/>
</dbReference>
<evidence type="ECO:0000313" key="7">
    <source>
        <dbReference type="EMBL" id="QEG36428.1"/>
    </source>
</evidence>
<protein>
    <submittedName>
        <fullName evidence="7">O-Glycosyl hydrolase family 30</fullName>
    </submittedName>
</protein>
<feature type="domain" description="Glycosyl hydrolase family 30 TIM-barrel" evidence="5">
    <location>
        <begin position="75"/>
        <end position="436"/>
    </location>
</feature>